<sequence>MNRPIQPMILTQDLSTVGKLSLSAALPIYAAAQVPAALLPTALLSTQTEGFGTPVQLSTHQWLQQTLNQWQTQGLHFSGISVGYLGDIHLFPILINFISRQKLPLVIVDPVLGDNNQLYPQLNEAFISKMLQLCQWADVITPNWTELQLLIGKQVLVAHPSWSQVQNSILQLDQMLKHHTNIIVTGIPENQAVTTIWQFNHQFHKQNSSLRPGHFYGSGDVLTAVLGTLLWHKLDFNQAVTLAIQEIGRALDDTIATNYERRFGISLKQLLKDLSNFSFKQC</sequence>
<dbReference type="GO" id="GO:0005524">
    <property type="term" value="F:ATP binding"/>
    <property type="evidence" value="ECO:0007669"/>
    <property type="project" value="UniProtKB-KW"/>
</dbReference>
<name>A0A0F4KR91_9LACO</name>
<dbReference type="STRING" id="1218508.JG29_09080"/>
<reference evidence="7 8" key="1">
    <citation type="submission" date="2014-12" db="EMBL/GenBank/DDBJ databases">
        <title>Comparative genomics of the lactic acid bacteria isolated from the honey bee gut.</title>
        <authorList>
            <person name="Ellegaard K.M."/>
            <person name="Tamarit D."/>
            <person name="Javelind E."/>
            <person name="Olofsson T."/>
            <person name="Andersson S.G."/>
            <person name="Vasquez A."/>
        </authorList>
    </citation>
    <scope>NUCLEOTIDE SEQUENCE [LARGE SCALE GENOMIC DNA]</scope>
    <source>
        <strain evidence="7 8">Hon2</strain>
    </source>
</reference>
<evidence type="ECO:0000256" key="1">
    <source>
        <dbReference type="ARBA" id="ARBA00012104"/>
    </source>
</evidence>
<dbReference type="GO" id="GO:0005829">
    <property type="term" value="C:cytosol"/>
    <property type="evidence" value="ECO:0007669"/>
    <property type="project" value="TreeGrafter"/>
</dbReference>
<evidence type="ECO:0000256" key="2">
    <source>
        <dbReference type="ARBA" id="ARBA00022679"/>
    </source>
</evidence>
<evidence type="ECO:0000313" key="7">
    <source>
        <dbReference type="EMBL" id="KJY48509.1"/>
    </source>
</evidence>
<comment type="caution">
    <text evidence="7">The sequence shown here is derived from an EMBL/GenBank/DDBJ whole genome shotgun (WGS) entry which is preliminary data.</text>
</comment>
<evidence type="ECO:0000256" key="5">
    <source>
        <dbReference type="ARBA" id="ARBA00022840"/>
    </source>
</evidence>
<evidence type="ECO:0000313" key="8">
    <source>
        <dbReference type="Proteomes" id="UP000033695"/>
    </source>
</evidence>
<dbReference type="EMBL" id="JXBZ01000008">
    <property type="protein sequence ID" value="KJY48509.1"/>
    <property type="molecule type" value="Genomic_DNA"/>
</dbReference>
<evidence type="ECO:0000256" key="3">
    <source>
        <dbReference type="ARBA" id="ARBA00022741"/>
    </source>
</evidence>
<keyword evidence="4" id="KW-0418">Kinase</keyword>
<dbReference type="RefSeq" id="WP_045922778.1">
    <property type="nucleotide sequence ID" value="NZ_JBHTHW010000008.1"/>
</dbReference>
<evidence type="ECO:0000256" key="4">
    <source>
        <dbReference type="ARBA" id="ARBA00022777"/>
    </source>
</evidence>
<feature type="domain" description="Pyridoxamine kinase/Phosphomethylpyrimidine kinase" evidence="6">
    <location>
        <begin position="29"/>
        <end position="258"/>
    </location>
</feature>
<dbReference type="InterPro" id="IPR004625">
    <property type="entry name" value="PyrdxlKinase"/>
</dbReference>
<dbReference type="Proteomes" id="UP000033695">
    <property type="component" value="Unassembled WGS sequence"/>
</dbReference>
<protein>
    <recommendedName>
        <fullName evidence="1">pyridoxal kinase</fullName>
        <ecNumber evidence="1">2.7.1.35</ecNumber>
    </recommendedName>
</protein>
<dbReference type="Gene3D" id="3.40.1190.20">
    <property type="match status" value="1"/>
</dbReference>
<accession>A0A0F4KR91</accession>
<dbReference type="OrthoDB" id="9800808at2"/>
<dbReference type="GO" id="GO:0009443">
    <property type="term" value="P:pyridoxal 5'-phosphate salvage"/>
    <property type="evidence" value="ECO:0007669"/>
    <property type="project" value="InterPro"/>
</dbReference>
<gene>
    <name evidence="7" type="ORF">JG29_09080</name>
</gene>
<dbReference type="InterPro" id="IPR029056">
    <property type="entry name" value="Ribokinase-like"/>
</dbReference>
<dbReference type="AlphaFoldDB" id="A0A0F4KR91"/>
<keyword evidence="3" id="KW-0547">Nucleotide-binding</keyword>
<dbReference type="HOGENOM" id="CLU_046496_2_0_9"/>
<dbReference type="GO" id="GO:0008478">
    <property type="term" value="F:pyridoxal kinase activity"/>
    <property type="evidence" value="ECO:0007669"/>
    <property type="project" value="UniProtKB-EC"/>
</dbReference>
<dbReference type="EC" id="2.7.1.35" evidence="1"/>
<dbReference type="SUPFAM" id="SSF53613">
    <property type="entry name" value="Ribokinase-like"/>
    <property type="match status" value="1"/>
</dbReference>
<keyword evidence="8" id="KW-1185">Reference proteome</keyword>
<evidence type="ECO:0000259" key="6">
    <source>
        <dbReference type="Pfam" id="PF08543"/>
    </source>
</evidence>
<dbReference type="InterPro" id="IPR013749">
    <property type="entry name" value="PM/HMP-P_kinase-1"/>
</dbReference>
<keyword evidence="5" id="KW-0067">ATP-binding</keyword>
<dbReference type="PANTHER" id="PTHR10534:SF2">
    <property type="entry name" value="PYRIDOXAL KINASE"/>
    <property type="match status" value="1"/>
</dbReference>
<dbReference type="PATRIC" id="fig|1218508.4.peg.892"/>
<dbReference type="PANTHER" id="PTHR10534">
    <property type="entry name" value="PYRIDOXAL KINASE"/>
    <property type="match status" value="1"/>
</dbReference>
<organism evidence="7 8">
    <name type="scientific">Bombilactobacillus mellis</name>
    <dbReference type="NCBI Taxonomy" id="1218508"/>
    <lineage>
        <taxon>Bacteria</taxon>
        <taxon>Bacillati</taxon>
        <taxon>Bacillota</taxon>
        <taxon>Bacilli</taxon>
        <taxon>Lactobacillales</taxon>
        <taxon>Lactobacillaceae</taxon>
        <taxon>Bombilactobacillus</taxon>
    </lineage>
</organism>
<keyword evidence="2" id="KW-0808">Transferase</keyword>
<dbReference type="Pfam" id="PF08543">
    <property type="entry name" value="Phos_pyr_kin"/>
    <property type="match status" value="1"/>
</dbReference>
<proteinExistence type="predicted"/>